<keyword evidence="4" id="KW-0206">Cytoskeleton</keyword>
<sequence length="2485" mass="289456">MSDTENNINNQKQEEGEKTQNQINEEIKEAEYIDLPPPRPAYGNDDIPIGGGKKMEIPEFPEDQKPDIEQEQKQQSEKIKEEQEQKLKQQKLKMEEEEEKQKLEQQEKQKQNEEKERQIKEEEEKKQQQKEREEKEKQQKEKEIEQENQSSQNYNEEEGKLETITGIQRDPYGNDEIPIGKGPKFEISEFPEEGQQQPAKPKVLPKRLQERLSKKTIPKQSKEEDEKDKEKITQNSNQQQYDKDDKNKQNEIENQESQQQQQVQQDTQNSQTNNNNNVNNNENNNVNNNNINNNAFGNDEQPIGGGNGVQIPEFPEGESPKVPEISYPNPSKVEQDDYVAPVAKTSGPLTERVKDKKFATRKVAFEELQQAIENKEVDLKEFTSWDKFIADTNIGAQEKAVHAFVAYLKEIDQTQMEKLNYQLILKALVEKCIASDFLQPFIPLIEKHAQSTVAGIKKESTTFFEEVIKWLGIDIIKGSIEKLKDIQQKELQAFSENWEQNKTPMKPLRLKEEDQPKQAKTGKVEKIDLYDISKPKEIFNTYNEKWCDNLLKKSKWQEKKELLAQFAKEAEAPKLAGTVQQIMPVVQMIKRTLTDSNVNVMLGGIKVSGNLAQGLRRSFFQGAKILFGLTIQKFKEKKTLVIQETHLALANFFYSVQLDEVWEDIKEGITDKTPNMKVHTFTLLEKYFDSFEGSQIPKKQKECFEQNLLPIYVPLFDDGTLSVREGAIKQIGKFKTWISASALENLTSKLDSKKKKLFETVSDQIQDQIEEEQQQQEPVIQNNTKNNNDSSNNNKKVEKQKPLKKEENQTNNNIQQQSNEDDFQVGIPLSQQITYDEAFERLQEKLPLFISKINSKKNEEKVDAYFELRQNQKIFENEQDAVFTVLKKQYKDWKESNLILGKNLFDFILFVSENCQISKKGFYVVCQLILEKIGDRWNQQIEAFLVKSAACINPKYVILTFLQMLNKDAKKKQSFKIACEIGRQMRVLIEQCTVKFIPFKEVCDLAREFISNTNDKIRNEGQEIYKKFYEQMGKDVENFMNGLPQERVKQLKSEFQNIKVNKNAQPMIQFQGEALQQIKQDKTIGKNPVDSMPRANISSQANELLKFISDPKDWKKRKEGLDKLLKVLNDNSNRIKLDGLYDLVNALKVRIQDSNKSVARAYLGFIGTFAEACGKDIKMHCKLLLPPVISNLSDKNTLIQKECISSLDKFSEVVGTETVMNNMLPFLNEDSPELKTHLIHWILKSPDEFKKADLKSFVQPILNNLTDKNKAIRSLSENMLDLAVQVLGPDPFLNNIQDMKPAFKQMLKPLVEKFKNNQEEQNKTPKNFNQTQNFSNQKEEVQQDFSKTVGGFGQQQQNQNIQNFASINNNNIPQQNNYLGEPQQQQQQFTTLSQDLQQSQLQQQVLQLQQQNIELQQQYQTQKSQIGQLAQNQNQNQIQKVQFSEQNLIADYSYTLPLKQIRVQNRNFDLALNNEEDEEICRKQLMEFLQPDLSSQKVNLGGVSDLFLTWTYLRIFKLTVQQNSKLLLSLGDIFRNILQIVEKQNQKISDYEVQVSVGILVHLIVTAHSLGHSLQYKIMLEQSLNSLSKIYDQDQVVVLILNQIIQPNIPILQEIPNFKESIIQFFMQYLLKYVTSASTLQFIAQIPEIMSNQEICQYLQESFGAQTLQQIGINLKNQYGNGNNVQHNDFSQNDYLNNFTQDNLNVPQLTNKLSHKTASFNSNYEENNNNNNNNMNQPSFQDNLSQVSLQGEGNEKDILKQKRLAMKQARQQQQQQQEQHDQIGNNQQLLMQQQQQQLQQQQQELEALKQQKLLKKQQQQQDQEQIQQEQQDQIKNQQNIQQQKLEQLRSLKKQKQEEERQRLIQEQQEQLKQQQLQQQQEEEKANQNKKEEQDYLQRLEKLRLQQKMQQMKQSSQEEEQVSSQTQNSQNQNQNQISQKQTSDQNNINHSNIQAAMQEELQEKLEILKTQGLQEKIEVFIYLNNIIQESENEDKLSLLLNNSKEIMQTIYSLLQWSFANKEQLPQQFMQYFINFMHRTLMVVKFVKHLDLEDLLDFTDEILNRLIIEDSVEQKDEQQTIIIKVINSCMLRILSSTQSDIIFEILITLLKKYRLQMEKGKILGLIVRCTIKAAKNLQQSLPEMNIQQLMLLLHDYLINFRECNMDDSGIKVIRTIISEVIKFRQEKILEDYQIIQQHPEKDTIIIQMINTIYPQSGQGSIMSSRDLRMERRISAEKSVDQGLVDKIINTLKNTETFNQGVSELYELTKKHPNLNIKQYFGNCSQTFIEFVMSSLEKYQQQYDPSHGLNEIIQKQQEQQQQQQQQTQDTRQSMDYEEYSLRISRLKQRFAKGSQSVHPSSSNQNNNNINNQNNNSSIMNNNSSTFSNNNNNGTSSLGGSSLYQQQKQEKYLQKQQQLQNQQQQQGQGDFAQSDLMQKVNEMKMKMKQVINKSSNNSNTEGNDLNSNSNIEQQENYQEQEDDDDDDVL</sequence>
<keyword evidence="7" id="KW-0175">Coiled coil</keyword>
<dbReference type="GO" id="GO:0030951">
    <property type="term" value="P:establishment or maintenance of microtubule cytoskeleton polarity"/>
    <property type="evidence" value="ECO:0007669"/>
    <property type="project" value="InterPro"/>
</dbReference>
<evidence type="ECO:0000256" key="2">
    <source>
        <dbReference type="ARBA" id="ARBA00022490"/>
    </source>
</evidence>
<feature type="region of interest" description="Disordered" evidence="8">
    <location>
        <begin position="1906"/>
        <end position="1945"/>
    </location>
</feature>
<feature type="compositionally biased region" description="Low complexity" evidence="8">
    <location>
        <begin position="2410"/>
        <end position="2424"/>
    </location>
</feature>
<evidence type="ECO:0000313" key="10">
    <source>
        <dbReference type="EMBL" id="KRX07362.1"/>
    </source>
</evidence>
<reference evidence="10 11" key="1">
    <citation type="journal article" date="2015" name="Sci. Rep.">
        <title>Genome of the facultative scuticociliatosis pathogen Pseudocohnilembus persalinus provides insight into its virulence through horizontal gene transfer.</title>
        <authorList>
            <person name="Xiong J."/>
            <person name="Wang G."/>
            <person name="Cheng J."/>
            <person name="Tian M."/>
            <person name="Pan X."/>
            <person name="Warren A."/>
            <person name="Jiang C."/>
            <person name="Yuan D."/>
            <person name="Miao W."/>
        </authorList>
    </citation>
    <scope>NUCLEOTIDE SEQUENCE [LARGE SCALE GENOMIC DNA]</scope>
    <source>
        <strain evidence="10">36N120E</strain>
    </source>
</reference>
<dbReference type="Gene3D" id="1.25.10.10">
    <property type="entry name" value="Leucine-rich Repeat Variant"/>
    <property type="match status" value="5"/>
</dbReference>
<feature type="compositionally biased region" description="Low complexity" evidence="8">
    <location>
        <begin position="1721"/>
        <end position="1736"/>
    </location>
</feature>
<dbReference type="InterPro" id="IPR048491">
    <property type="entry name" value="XMAP215_CLASP_TOG"/>
</dbReference>
<evidence type="ECO:0000256" key="3">
    <source>
        <dbReference type="ARBA" id="ARBA00022737"/>
    </source>
</evidence>
<dbReference type="GO" id="GO:0061863">
    <property type="term" value="F:microtubule plus end polymerase"/>
    <property type="evidence" value="ECO:0007669"/>
    <property type="project" value="InterPro"/>
</dbReference>
<dbReference type="GO" id="GO:0051010">
    <property type="term" value="F:microtubule plus-end binding"/>
    <property type="evidence" value="ECO:0007669"/>
    <property type="project" value="InterPro"/>
</dbReference>
<dbReference type="Pfam" id="PF21041">
    <property type="entry name" value="XMAP215_CLASP_TOG"/>
    <property type="match status" value="2"/>
</dbReference>
<organism evidence="10 11">
    <name type="scientific">Pseudocohnilembus persalinus</name>
    <name type="common">Ciliate</name>
    <dbReference type="NCBI Taxonomy" id="266149"/>
    <lineage>
        <taxon>Eukaryota</taxon>
        <taxon>Sar</taxon>
        <taxon>Alveolata</taxon>
        <taxon>Ciliophora</taxon>
        <taxon>Intramacronucleata</taxon>
        <taxon>Oligohymenophorea</taxon>
        <taxon>Scuticociliatia</taxon>
        <taxon>Philasterida</taxon>
        <taxon>Pseudocohnilembidae</taxon>
        <taxon>Pseudocohnilembus</taxon>
    </lineage>
</organism>
<dbReference type="OrthoDB" id="312051at2759"/>
<keyword evidence="3" id="KW-0677">Repeat</keyword>
<feature type="compositionally biased region" description="Low complexity" evidence="8">
    <location>
        <begin position="255"/>
        <end position="294"/>
    </location>
</feature>
<dbReference type="SMART" id="SM01349">
    <property type="entry name" value="TOG"/>
    <property type="match status" value="3"/>
</dbReference>
<feature type="compositionally biased region" description="Acidic residues" evidence="8">
    <location>
        <begin position="2474"/>
        <end position="2485"/>
    </location>
</feature>
<feature type="region of interest" description="Disordered" evidence="8">
    <location>
        <begin position="1721"/>
        <end position="1741"/>
    </location>
</feature>
<protein>
    <submittedName>
        <fullName evidence="10">Armadillo-type fold</fullName>
    </submittedName>
</protein>
<feature type="region of interest" description="Disordered" evidence="8">
    <location>
        <begin position="2347"/>
        <end position="2426"/>
    </location>
</feature>
<feature type="compositionally biased region" description="Polar residues" evidence="8">
    <location>
        <begin position="1"/>
        <end position="11"/>
    </location>
</feature>
<feature type="domain" description="TOG" evidence="9">
    <location>
        <begin position="531"/>
        <end position="771"/>
    </location>
</feature>
<feature type="repeat" description="HEAT" evidence="6">
    <location>
        <begin position="708"/>
        <end position="746"/>
    </location>
</feature>
<dbReference type="PANTHER" id="PTHR12609">
    <property type="entry name" value="MICROTUBULE ASSOCIATED PROTEIN XMAP215"/>
    <property type="match status" value="1"/>
</dbReference>
<dbReference type="InParanoid" id="A0A0V0QYM8"/>
<feature type="domain" description="TOG" evidence="9">
    <location>
        <begin position="1090"/>
        <end position="1320"/>
    </location>
</feature>
<feature type="region of interest" description="Disordered" evidence="8">
    <location>
        <begin position="1"/>
        <end position="332"/>
    </location>
</feature>
<comment type="similarity">
    <text evidence="5">Belongs to the TOG/XMAP215 family.</text>
</comment>
<evidence type="ECO:0000256" key="1">
    <source>
        <dbReference type="ARBA" id="ARBA00004245"/>
    </source>
</evidence>
<feature type="coiled-coil region" evidence="7">
    <location>
        <begin position="1398"/>
        <end position="1432"/>
    </location>
</feature>
<feature type="compositionally biased region" description="Basic and acidic residues" evidence="8">
    <location>
        <begin position="241"/>
        <end position="251"/>
    </location>
</feature>
<feature type="compositionally biased region" description="Basic and acidic residues" evidence="8">
    <location>
        <begin position="220"/>
        <end position="232"/>
    </location>
</feature>
<evidence type="ECO:0000256" key="5">
    <source>
        <dbReference type="ARBA" id="ARBA00025722"/>
    </source>
</evidence>
<evidence type="ECO:0000256" key="7">
    <source>
        <dbReference type="SAM" id="Coils"/>
    </source>
</evidence>
<keyword evidence="11" id="KW-1185">Reference proteome</keyword>
<dbReference type="PROSITE" id="PS50077">
    <property type="entry name" value="HEAT_REPEAT"/>
    <property type="match status" value="2"/>
</dbReference>
<dbReference type="GO" id="GO:0005856">
    <property type="term" value="C:cytoskeleton"/>
    <property type="evidence" value="ECO:0007669"/>
    <property type="project" value="UniProtKB-SubCell"/>
</dbReference>
<feature type="compositionally biased region" description="Polar residues" evidence="8">
    <location>
        <begin position="2447"/>
        <end position="2467"/>
    </location>
</feature>
<dbReference type="InterPro" id="IPR016024">
    <property type="entry name" value="ARM-type_fold"/>
</dbReference>
<proteinExistence type="inferred from homology"/>
<dbReference type="OMA" id="NWKERKE"/>
<dbReference type="GO" id="GO:0046785">
    <property type="term" value="P:microtubule polymerization"/>
    <property type="evidence" value="ECO:0007669"/>
    <property type="project" value="InterPro"/>
</dbReference>
<feature type="region of interest" description="Disordered" evidence="8">
    <location>
        <begin position="770"/>
        <end position="821"/>
    </location>
</feature>
<feature type="compositionally biased region" description="Low complexity" evidence="8">
    <location>
        <begin position="809"/>
        <end position="818"/>
    </location>
</feature>
<keyword evidence="2" id="KW-0963">Cytoplasm</keyword>
<feature type="compositionally biased region" description="Basic and acidic residues" evidence="8">
    <location>
        <begin position="795"/>
        <end position="808"/>
    </location>
</feature>
<dbReference type="SUPFAM" id="SSF48371">
    <property type="entry name" value="ARM repeat"/>
    <property type="match status" value="2"/>
</dbReference>
<evidence type="ECO:0000256" key="6">
    <source>
        <dbReference type="PROSITE-ProRule" id="PRU00103"/>
    </source>
</evidence>
<dbReference type="InterPro" id="IPR034085">
    <property type="entry name" value="TOG"/>
</dbReference>
<name>A0A0V0QYM8_PSEPJ</name>
<dbReference type="EMBL" id="LDAU01000084">
    <property type="protein sequence ID" value="KRX07362.1"/>
    <property type="molecule type" value="Genomic_DNA"/>
</dbReference>
<dbReference type="InterPro" id="IPR045110">
    <property type="entry name" value="XMAP215"/>
</dbReference>
<dbReference type="Proteomes" id="UP000054937">
    <property type="component" value="Unassembled WGS sequence"/>
</dbReference>
<feature type="compositionally biased region" description="Basic and acidic residues" evidence="8">
    <location>
        <begin position="53"/>
        <end position="87"/>
    </location>
</feature>
<feature type="repeat" description="HEAT" evidence="6">
    <location>
        <begin position="1184"/>
        <end position="1222"/>
    </location>
</feature>
<evidence type="ECO:0000256" key="8">
    <source>
        <dbReference type="SAM" id="MobiDB-lite"/>
    </source>
</evidence>
<dbReference type="InterPro" id="IPR021133">
    <property type="entry name" value="HEAT_type_2"/>
</dbReference>
<feature type="compositionally biased region" description="Low complexity" evidence="8">
    <location>
        <begin position="1921"/>
        <end position="1942"/>
    </location>
</feature>
<gene>
    <name evidence="10" type="ORF">PPERSA_06977</name>
</gene>
<feature type="region of interest" description="Disordered" evidence="8">
    <location>
        <begin position="2311"/>
        <end position="2332"/>
    </location>
</feature>
<evidence type="ECO:0000259" key="9">
    <source>
        <dbReference type="SMART" id="SM01349"/>
    </source>
</evidence>
<dbReference type="GO" id="GO:0007051">
    <property type="term" value="P:spindle organization"/>
    <property type="evidence" value="ECO:0007669"/>
    <property type="project" value="InterPro"/>
</dbReference>
<feature type="compositionally biased region" description="Low complexity" evidence="8">
    <location>
        <begin position="2311"/>
        <end position="2325"/>
    </location>
</feature>
<feature type="region of interest" description="Disordered" evidence="8">
    <location>
        <begin position="2441"/>
        <end position="2485"/>
    </location>
</feature>
<comment type="subcellular location">
    <subcellularLocation>
        <location evidence="1">Cytoplasm</location>
        <location evidence="1">Cytoskeleton</location>
    </subcellularLocation>
</comment>
<evidence type="ECO:0000256" key="4">
    <source>
        <dbReference type="ARBA" id="ARBA00023212"/>
    </source>
</evidence>
<feature type="compositionally biased region" description="Basic and acidic residues" evidence="8">
    <location>
        <begin position="99"/>
        <end position="145"/>
    </location>
</feature>
<evidence type="ECO:0000313" key="11">
    <source>
        <dbReference type="Proteomes" id="UP000054937"/>
    </source>
</evidence>
<comment type="caution">
    <text evidence="10">The sequence shown here is derived from an EMBL/GenBank/DDBJ whole genome shotgun (WGS) entry which is preliminary data.</text>
</comment>
<dbReference type="InterPro" id="IPR011989">
    <property type="entry name" value="ARM-like"/>
</dbReference>
<feature type="compositionally biased region" description="Low complexity" evidence="8">
    <location>
        <begin position="2357"/>
        <end position="2403"/>
    </location>
</feature>
<feature type="domain" description="TOG" evidence="9">
    <location>
        <begin position="834"/>
        <end position="1064"/>
    </location>
</feature>
<accession>A0A0V0QYM8</accession>
<feature type="compositionally biased region" description="Low complexity" evidence="8">
    <location>
        <begin position="782"/>
        <end position="794"/>
    </location>
</feature>